<keyword evidence="2" id="KW-1185">Reference proteome</keyword>
<dbReference type="EMBL" id="NIDN02000172">
    <property type="protein sequence ID" value="RLL95031.1"/>
    <property type="molecule type" value="Genomic_DNA"/>
</dbReference>
<name>A0A421CYU6_9EURO</name>
<evidence type="ECO:0000313" key="2">
    <source>
        <dbReference type="Proteomes" id="UP000215289"/>
    </source>
</evidence>
<proteinExistence type="predicted"/>
<evidence type="ECO:0000313" key="1">
    <source>
        <dbReference type="EMBL" id="RLL95031.1"/>
    </source>
</evidence>
<organism evidence="1 2">
    <name type="scientific">Aspergillus turcosus</name>
    <dbReference type="NCBI Taxonomy" id="1245748"/>
    <lineage>
        <taxon>Eukaryota</taxon>
        <taxon>Fungi</taxon>
        <taxon>Dikarya</taxon>
        <taxon>Ascomycota</taxon>
        <taxon>Pezizomycotina</taxon>
        <taxon>Eurotiomycetes</taxon>
        <taxon>Eurotiomycetidae</taxon>
        <taxon>Eurotiales</taxon>
        <taxon>Aspergillaceae</taxon>
        <taxon>Aspergillus</taxon>
        <taxon>Aspergillus subgen. Fumigati</taxon>
    </lineage>
</organism>
<sequence>MSDPLSVAASAAGIISLGIQVTQTIVLYCSSWKGYNKDIEDLNHKASGLSKTLKHLEDVLQRLPNLDSSSQKQIEDLMDVSKITFDKLKEMTDKIPPPSTGSKASFAKRALYPLRKQTLVDAAGMLDSLQTSISTRLNVLQVAPSLLQSMQDENRHAVAALRCSSAYTLGRRRAAHQRSQVLEKKFRLQSRLLRFSLTLTLSITKGAGGCSIAPTLIYHGIATHDPEDLIRDYFQGTPVLERDYVQCFRYLFEKRIIRPFDRSPNGWTLLETALWWMTEPLPSYICEELLDPLRNVTRYLLEAGVPVDTSEDTLPDLLLRLWEAKNWSHPTISELIDAGSYITDKALTPCNRKKIQYFISCHPEAVYISSPARALVQEDEETFARIVRQGQLSGNDIIGQYEAIELAIGWPSGVKTLLEAGMDNIPPQALKHAVTLGCVASFKLLLEAGVELTADTIEMIRIIEYTNTNTINSVMDLLVDEIILRRTKLRDLAIACLPEHKWRGIGVSRDFLPDLIAPKVYETLRAEDIDVPRRLRPSWYHDYREPDGEIIQVETSDFSVFHLDDLPYMQRLYDAGFTDIDGPGRDGLTPLMCNLIHNQLLSRARWLVSKGADPSRPLPGTGVPVLHTVINNGIRWSNISIWRAERYGNPLLKKPLANLDQHDWLFLRNAILENKPDACNCNCSAGGCTPLSIGLKNLRSEWYKDSRSISLTTSELLHLLPPSSTIMETVIRLMVFEDLDLTHTCCDENYLPRFDEDERRAIHEEEEQCLSELEQLVDEFMDLYNKLNLPLLPFLQEHWCPRMQDYLQQDWPLSEEDLSNAREIGVGLSPSCPLRSDAWCVLLQPKITGTGEA</sequence>
<dbReference type="OrthoDB" id="1577640at2759"/>
<accession>A0A421CYU6</accession>
<reference evidence="1 2" key="1">
    <citation type="submission" date="2018-08" db="EMBL/GenBank/DDBJ databases">
        <title>Draft genome sequences of two Aspergillus turcosus clinical strains isolated from bronchoalveolar lavage fluid: one azole-susceptible and the other azole-resistant.</title>
        <authorList>
            <person name="Parent-Michaud M."/>
            <person name="Dufresne P.J."/>
            <person name="Fournier E."/>
            <person name="Martineau C."/>
            <person name="Moreira S."/>
            <person name="Perkins V."/>
            <person name="De Repentigny L."/>
            <person name="Dufresne S.F."/>
        </authorList>
    </citation>
    <scope>NUCLEOTIDE SEQUENCE [LARGE SCALE GENOMIC DNA]</scope>
    <source>
        <strain evidence="1">HMR AF 1038</strain>
    </source>
</reference>
<dbReference type="InterPro" id="IPR036770">
    <property type="entry name" value="Ankyrin_rpt-contain_sf"/>
</dbReference>
<comment type="caution">
    <text evidence="1">The sequence shown here is derived from an EMBL/GenBank/DDBJ whole genome shotgun (WGS) entry which is preliminary data.</text>
</comment>
<dbReference type="SUPFAM" id="SSF48403">
    <property type="entry name" value="Ankyrin repeat"/>
    <property type="match status" value="1"/>
</dbReference>
<dbReference type="AlphaFoldDB" id="A0A421CYU6"/>
<protein>
    <recommendedName>
        <fullName evidence="3">Fungal N-terminal domain-containing protein</fullName>
    </recommendedName>
</protein>
<gene>
    <name evidence="1" type="ORF">CFD26_102744</name>
</gene>
<dbReference type="Proteomes" id="UP000215289">
    <property type="component" value="Unassembled WGS sequence"/>
</dbReference>
<evidence type="ECO:0008006" key="3">
    <source>
        <dbReference type="Google" id="ProtNLM"/>
    </source>
</evidence>